<reference evidence="2" key="1">
    <citation type="submission" date="2018-11" db="EMBL/GenBank/DDBJ databases">
        <authorList>
            <consortium name="Pathogen Informatics"/>
        </authorList>
    </citation>
    <scope>NUCLEOTIDE SEQUENCE</scope>
</reference>
<feature type="signal peptide" evidence="1">
    <location>
        <begin position="1"/>
        <end position="19"/>
    </location>
</feature>
<evidence type="ECO:0000313" key="3">
    <source>
        <dbReference type="Proteomes" id="UP000784294"/>
    </source>
</evidence>
<dbReference type="EMBL" id="CAAALY010246258">
    <property type="protein sequence ID" value="VEL33707.1"/>
    <property type="molecule type" value="Genomic_DNA"/>
</dbReference>
<keyword evidence="1" id="KW-0732">Signal</keyword>
<dbReference type="AlphaFoldDB" id="A0A448XCW1"/>
<accession>A0A448XCW1</accession>
<comment type="caution">
    <text evidence="2">The sequence shown here is derived from an EMBL/GenBank/DDBJ whole genome shotgun (WGS) entry which is preliminary data.</text>
</comment>
<feature type="chain" id="PRO_5019245641" description="Secreted protein" evidence="1">
    <location>
        <begin position="20"/>
        <end position="83"/>
    </location>
</feature>
<dbReference type="Proteomes" id="UP000784294">
    <property type="component" value="Unassembled WGS sequence"/>
</dbReference>
<evidence type="ECO:0000313" key="2">
    <source>
        <dbReference type="EMBL" id="VEL33707.1"/>
    </source>
</evidence>
<keyword evidence="3" id="KW-1185">Reference proteome</keyword>
<sequence length="83" mass="9637">MALMISFHTPLWLSHPLTTFTLVPGMWIRGCPIVRRPPFLDLIRVPILTRRIGLLSRFKYFRRARHPICATSDVITPLLRLGD</sequence>
<proteinExistence type="predicted"/>
<name>A0A448XCW1_9PLAT</name>
<gene>
    <name evidence="2" type="ORF">PXEA_LOCUS27147</name>
</gene>
<organism evidence="2 3">
    <name type="scientific">Protopolystoma xenopodis</name>
    <dbReference type="NCBI Taxonomy" id="117903"/>
    <lineage>
        <taxon>Eukaryota</taxon>
        <taxon>Metazoa</taxon>
        <taxon>Spiralia</taxon>
        <taxon>Lophotrochozoa</taxon>
        <taxon>Platyhelminthes</taxon>
        <taxon>Monogenea</taxon>
        <taxon>Polyopisthocotylea</taxon>
        <taxon>Polystomatidea</taxon>
        <taxon>Polystomatidae</taxon>
        <taxon>Protopolystoma</taxon>
    </lineage>
</organism>
<protein>
    <recommendedName>
        <fullName evidence="4">Secreted protein</fullName>
    </recommendedName>
</protein>
<evidence type="ECO:0008006" key="4">
    <source>
        <dbReference type="Google" id="ProtNLM"/>
    </source>
</evidence>
<evidence type="ECO:0000256" key="1">
    <source>
        <dbReference type="SAM" id="SignalP"/>
    </source>
</evidence>